<dbReference type="EMBL" id="APQD01000012">
    <property type="protein sequence ID" value="ENV82938.1"/>
    <property type="molecule type" value="Genomic_DNA"/>
</dbReference>
<accession>N9DR14</accession>
<keyword evidence="3" id="KW-1185">Reference proteome</keyword>
<dbReference type="Proteomes" id="UP000018460">
    <property type="component" value="Unassembled WGS sequence"/>
</dbReference>
<dbReference type="AlphaFoldDB" id="N9DR14"/>
<dbReference type="InterPro" id="IPR036653">
    <property type="entry name" value="CinA-like_C"/>
</dbReference>
<evidence type="ECO:0000313" key="3">
    <source>
        <dbReference type="Proteomes" id="UP000018460"/>
    </source>
</evidence>
<dbReference type="Pfam" id="PF02464">
    <property type="entry name" value="CinA"/>
    <property type="match status" value="1"/>
</dbReference>
<dbReference type="PATRIC" id="fig|1120925.3.peg.1805"/>
<sequence>MQFGETMILKQCCDALEQNLLTIAFIESASSGYLASQFSIYKNSGADILLGGLVSYDPSIKISILHIVPSFIDAYTAESAEVTQAMAEHGKNLFTQADFIVACTGLLKPGGSATAEKPEGTFYISILFKNQFYNFKYFLDGSPIERLDQLTALTAKEVLHLVGTANTLA</sequence>
<organism evidence="2 3">
    <name type="scientific">Acinetobacter bouvetii DSM 14964 = CIP 107468</name>
    <dbReference type="NCBI Taxonomy" id="1120925"/>
    <lineage>
        <taxon>Bacteria</taxon>
        <taxon>Pseudomonadati</taxon>
        <taxon>Pseudomonadota</taxon>
        <taxon>Gammaproteobacteria</taxon>
        <taxon>Moraxellales</taxon>
        <taxon>Moraxellaceae</taxon>
        <taxon>Acinetobacter</taxon>
    </lineage>
</organism>
<proteinExistence type="predicted"/>
<dbReference type="InterPro" id="IPR008136">
    <property type="entry name" value="CinA_C"/>
</dbReference>
<gene>
    <name evidence="2" type="ORF">F941_01704</name>
</gene>
<evidence type="ECO:0000313" key="2">
    <source>
        <dbReference type="EMBL" id="ENV82938.1"/>
    </source>
</evidence>
<reference evidence="2 3" key="1">
    <citation type="submission" date="2013-02" db="EMBL/GenBank/DDBJ databases">
        <title>The Genome Sequence of Acinetobacter bouvetii CIP 107468.</title>
        <authorList>
            <consortium name="The Broad Institute Genome Sequencing Platform"/>
            <consortium name="The Broad Institute Genome Sequencing Center for Infectious Disease"/>
            <person name="Cerqueira G."/>
            <person name="Feldgarden M."/>
            <person name="Courvalin P."/>
            <person name="Perichon B."/>
            <person name="Grillot-Courvalin C."/>
            <person name="Clermont D."/>
            <person name="Rocha E."/>
            <person name="Yoon E.-J."/>
            <person name="Nemec A."/>
            <person name="Walker B."/>
            <person name="Young S.K."/>
            <person name="Zeng Q."/>
            <person name="Gargeya S."/>
            <person name="Fitzgerald M."/>
            <person name="Haas B."/>
            <person name="Abouelleil A."/>
            <person name="Alvarado L."/>
            <person name="Arachchi H.M."/>
            <person name="Berlin A.M."/>
            <person name="Chapman S.B."/>
            <person name="Dewar J."/>
            <person name="Goldberg J."/>
            <person name="Griggs A."/>
            <person name="Gujja S."/>
            <person name="Hansen M."/>
            <person name="Howarth C."/>
            <person name="Imamovic A."/>
            <person name="Larimer J."/>
            <person name="McCowan C."/>
            <person name="Murphy C."/>
            <person name="Neiman D."/>
            <person name="Pearson M."/>
            <person name="Priest M."/>
            <person name="Roberts A."/>
            <person name="Saif S."/>
            <person name="Shea T."/>
            <person name="Sisk P."/>
            <person name="Sykes S."/>
            <person name="Wortman J."/>
            <person name="Nusbaum C."/>
            <person name="Birren B."/>
        </authorList>
    </citation>
    <scope>NUCLEOTIDE SEQUENCE [LARGE SCALE GENOMIC DNA]</scope>
    <source>
        <strain evidence="2 3">CIP 107468</strain>
    </source>
</reference>
<name>N9DR14_9GAMM</name>
<dbReference type="Gene3D" id="3.90.950.20">
    <property type="entry name" value="CinA-like"/>
    <property type="match status" value="1"/>
</dbReference>
<protein>
    <recommendedName>
        <fullName evidence="1">CinA C-terminal domain-containing protein</fullName>
    </recommendedName>
</protein>
<dbReference type="SUPFAM" id="SSF142433">
    <property type="entry name" value="CinA-like"/>
    <property type="match status" value="1"/>
</dbReference>
<evidence type="ECO:0000259" key="1">
    <source>
        <dbReference type="Pfam" id="PF02464"/>
    </source>
</evidence>
<comment type="caution">
    <text evidence="2">The sequence shown here is derived from an EMBL/GenBank/DDBJ whole genome shotgun (WGS) entry which is preliminary data.</text>
</comment>
<feature type="domain" description="CinA C-terminal" evidence="1">
    <location>
        <begin position="9"/>
        <end position="146"/>
    </location>
</feature>
<dbReference type="eggNOG" id="COG1546">
    <property type="taxonomic scope" value="Bacteria"/>
</dbReference>